<feature type="domain" description="Thiolase N-terminal" evidence="7">
    <location>
        <begin position="9"/>
        <end position="222"/>
    </location>
</feature>
<dbReference type="Pfam" id="PF22691">
    <property type="entry name" value="Thiolase_C_1"/>
    <property type="match status" value="1"/>
</dbReference>
<dbReference type="InterPro" id="IPR055140">
    <property type="entry name" value="Thiolase_C_2"/>
</dbReference>
<evidence type="ECO:0000256" key="4">
    <source>
        <dbReference type="ARBA" id="ARBA00023055"/>
    </source>
</evidence>
<evidence type="ECO:0000313" key="10">
    <source>
        <dbReference type="Proteomes" id="UP000199200"/>
    </source>
</evidence>
<keyword evidence="10" id="KW-1185">Reference proteome</keyword>
<dbReference type="InterPro" id="IPR020613">
    <property type="entry name" value="Thiolase_CS"/>
</dbReference>
<dbReference type="CDD" id="cd00829">
    <property type="entry name" value="SCP-x_thiolase"/>
    <property type="match status" value="1"/>
</dbReference>
<dbReference type="AlphaFoldDB" id="A0A1H6U475"/>
<dbReference type="PROSITE" id="PS00737">
    <property type="entry name" value="THIOLASE_2"/>
    <property type="match status" value="1"/>
</dbReference>
<keyword evidence="4" id="KW-0445">Lipid transport</keyword>
<evidence type="ECO:0000313" key="9">
    <source>
        <dbReference type="EMBL" id="SEI82722.1"/>
    </source>
</evidence>
<dbReference type="InterPro" id="IPR020616">
    <property type="entry name" value="Thiolase_N"/>
</dbReference>
<accession>A0A1H6U475</accession>
<evidence type="ECO:0000256" key="3">
    <source>
        <dbReference type="ARBA" id="ARBA00022679"/>
    </source>
</evidence>
<keyword evidence="2" id="KW-0813">Transport</keyword>
<evidence type="ECO:0000256" key="5">
    <source>
        <dbReference type="ARBA" id="ARBA00023121"/>
    </source>
</evidence>
<dbReference type="PIRSF" id="PIRSF000429">
    <property type="entry name" value="Ac-CoA_Ac_transf"/>
    <property type="match status" value="1"/>
</dbReference>
<proteinExistence type="predicted"/>
<keyword evidence="5" id="KW-0446">Lipid-binding</keyword>
<dbReference type="PANTHER" id="PTHR42870:SF1">
    <property type="entry name" value="NON-SPECIFIC LIPID-TRANSFER PROTEIN-LIKE 2"/>
    <property type="match status" value="1"/>
</dbReference>
<dbReference type="InterPro" id="IPR016039">
    <property type="entry name" value="Thiolase-like"/>
</dbReference>
<name>A0A1H6U475_9BACL</name>
<reference evidence="10" key="1">
    <citation type="submission" date="2016-10" db="EMBL/GenBank/DDBJ databases">
        <authorList>
            <person name="Varghese N."/>
            <person name="Submissions S."/>
        </authorList>
    </citation>
    <scope>NUCLEOTIDE SEQUENCE [LARGE SCALE GENOMIC DNA]</scope>
    <source>
        <strain evidence="10">CGMCC 1.6763</strain>
    </source>
</reference>
<dbReference type="Pfam" id="PF00108">
    <property type="entry name" value="Thiolase_N"/>
    <property type="match status" value="1"/>
</dbReference>
<dbReference type="PANTHER" id="PTHR42870">
    <property type="entry name" value="ACETYL-COA C-ACETYLTRANSFERASE"/>
    <property type="match status" value="1"/>
</dbReference>
<sequence>MTTNTYIHGIGMTKFGTHEDRTLKDLLLDASRQALEDAGRPKVDAVFVGNFLAGSMSNQEILGAIVANDLGLGFVPTAKVEGACASGGIALRQAVLAVMSGEHDTVLVAGVEKMKHAKTAEVTQAINAAMDTDSSEKSAGLTFPGFFGVLANRYFHETGASKKHLAMVALKNRENAMNNPLAQFSKATSLEEIMNARMITEPLGLFDCSPMTDGAAALVISRKPSGIHIKASSLVSGPTQMQDASDLLSIPAIGESGRRAYEKAGLGPEDIDVVEIHDCFSMTEMIAIEELGFFPRLEGWKAVEKGLTKANGEKPVNTSGGLLSRGHPIGATGVAQIYQLVRQLRGDAANQVEGARIALAQNLGGTGSYSAVHILERV</sequence>
<dbReference type="Gene3D" id="3.40.47.10">
    <property type="match status" value="1"/>
</dbReference>
<organism evidence="9 10">
    <name type="scientific">Bhargavaea ginsengi</name>
    <dbReference type="NCBI Taxonomy" id="426757"/>
    <lineage>
        <taxon>Bacteria</taxon>
        <taxon>Bacillati</taxon>
        <taxon>Bacillota</taxon>
        <taxon>Bacilli</taxon>
        <taxon>Bacillales</taxon>
        <taxon>Caryophanaceae</taxon>
        <taxon>Bhargavaea</taxon>
    </lineage>
</organism>
<evidence type="ECO:0000256" key="6">
    <source>
        <dbReference type="ARBA" id="ARBA00032316"/>
    </source>
</evidence>
<dbReference type="Proteomes" id="UP000199200">
    <property type="component" value="Unassembled WGS sequence"/>
</dbReference>
<keyword evidence="3 9" id="KW-0808">Transferase</keyword>
<dbReference type="InterPro" id="IPR002155">
    <property type="entry name" value="Thiolase"/>
</dbReference>
<dbReference type="SUPFAM" id="SSF53901">
    <property type="entry name" value="Thiolase-like"/>
    <property type="match status" value="1"/>
</dbReference>
<dbReference type="RefSeq" id="WP_092049678.1">
    <property type="nucleotide sequence ID" value="NZ_FNZF01000001.1"/>
</dbReference>
<dbReference type="EC" id="2.3.1.176" evidence="1"/>
<dbReference type="EMBL" id="FNZF01000001">
    <property type="protein sequence ID" value="SEI82722.1"/>
    <property type="molecule type" value="Genomic_DNA"/>
</dbReference>
<evidence type="ECO:0000256" key="2">
    <source>
        <dbReference type="ARBA" id="ARBA00022448"/>
    </source>
</evidence>
<dbReference type="GO" id="GO:0008289">
    <property type="term" value="F:lipid binding"/>
    <property type="evidence" value="ECO:0007669"/>
    <property type="project" value="UniProtKB-KW"/>
</dbReference>
<dbReference type="GO" id="GO:0016747">
    <property type="term" value="F:acyltransferase activity, transferring groups other than amino-acyl groups"/>
    <property type="evidence" value="ECO:0007669"/>
    <property type="project" value="InterPro"/>
</dbReference>
<feature type="domain" description="Thiolase C-terminal" evidence="8">
    <location>
        <begin position="240"/>
        <end position="377"/>
    </location>
</feature>
<protein>
    <recommendedName>
        <fullName evidence="1">propanoyl-CoA C-acyltransferase</fullName>
        <ecNumber evidence="1">2.3.1.176</ecNumber>
    </recommendedName>
    <alternativeName>
        <fullName evidence="6">Propanoyl-CoA C-acyltransferase</fullName>
    </alternativeName>
</protein>
<evidence type="ECO:0000259" key="7">
    <source>
        <dbReference type="Pfam" id="PF00108"/>
    </source>
</evidence>
<evidence type="ECO:0000256" key="1">
    <source>
        <dbReference type="ARBA" id="ARBA00012352"/>
    </source>
</evidence>
<evidence type="ECO:0000259" key="8">
    <source>
        <dbReference type="Pfam" id="PF22691"/>
    </source>
</evidence>
<dbReference type="OrthoDB" id="9785768at2"/>
<gene>
    <name evidence="9" type="ORF">SAMN04488127_0561</name>
</gene>
<dbReference type="GO" id="GO:0006869">
    <property type="term" value="P:lipid transport"/>
    <property type="evidence" value="ECO:0007669"/>
    <property type="project" value="UniProtKB-KW"/>
</dbReference>
<dbReference type="STRING" id="426757.SAMN04488127_0561"/>